<keyword evidence="2 6" id="KW-0812">Transmembrane</keyword>
<dbReference type="HOGENOM" id="CLU_610006_0_0_1"/>
<feature type="compositionally biased region" description="Polar residues" evidence="5">
    <location>
        <begin position="301"/>
        <end position="312"/>
    </location>
</feature>
<keyword evidence="4 6" id="KW-0472">Membrane</keyword>
<feature type="transmembrane region" description="Helical" evidence="6">
    <location>
        <begin position="78"/>
        <end position="100"/>
    </location>
</feature>
<keyword evidence="8" id="KW-1185">Reference proteome</keyword>
<reference evidence="7 8" key="1">
    <citation type="submission" date="2014-05" db="EMBL/GenBank/DDBJ databases">
        <title>Draft genome sequence of a rare smut relative, Tilletiaria anomala UBC 951.</title>
        <authorList>
            <consortium name="DOE Joint Genome Institute"/>
            <person name="Toome M."/>
            <person name="Kuo A."/>
            <person name="Henrissat B."/>
            <person name="Lipzen A."/>
            <person name="Tritt A."/>
            <person name="Yoshinaga Y."/>
            <person name="Zane M."/>
            <person name="Barry K."/>
            <person name="Grigoriev I.V."/>
            <person name="Spatafora J.W."/>
            <person name="Aimea M.C."/>
        </authorList>
    </citation>
    <scope>NUCLEOTIDE SEQUENCE [LARGE SCALE GENOMIC DNA]</scope>
    <source>
        <strain evidence="7 8">UBC 951</strain>
    </source>
</reference>
<comment type="caution">
    <text evidence="7">The sequence shown here is derived from an EMBL/GenBank/DDBJ whole genome shotgun (WGS) entry which is preliminary data.</text>
</comment>
<name>A0A066VYV8_TILAU</name>
<evidence type="ECO:0000256" key="3">
    <source>
        <dbReference type="ARBA" id="ARBA00022989"/>
    </source>
</evidence>
<feature type="region of interest" description="Disordered" evidence="5">
    <location>
        <begin position="263"/>
        <end position="312"/>
    </location>
</feature>
<dbReference type="Proteomes" id="UP000027361">
    <property type="component" value="Unassembled WGS sequence"/>
</dbReference>
<dbReference type="InParanoid" id="A0A066VYV8"/>
<evidence type="ECO:0000256" key="5">
    <source>
        <dbReference type="SAM" id="MobiDB-lite"/>
    </source>
</evidence>
<organism evidence="7 8">
    <name type="scientific">Tilletiaria anomala (strain ATCC 24038 / CBS 436.72 / UBC 951)</name>
    <dbReference type="NCBI Taxonomy" id="1037660"/>
    <lineage>
        <taxon>Eukaryota</taxon>
        <taxon>Fungi</taxon>
        <taxon>Dikarya</taxon>
        <taxon>Basidiomycota</taxon>
        <taxon>Ustilaginomycotina</taxon>
        <taxon>Exobasidiomycetes</taxon>
        <taxon>Georgefischeriales</taxon>
        <taxon>Tilletiariaceae</taxon>
        <taxon>Tilletiaria</taxon>
    </lineage>
</organism>
<evidence type="ECO:0000313" key="7">
    <source>
        <dbReference type="EMBL" id="KDN45463.1"/>
    </source>
</evidence>
<proteinExistence type="predicted"/>
<dbReference type="RefSeq" id="XP_013243196.1">
    <property type="nucleotide sequence ID" value="XM_013387742.1"/>
</dbReference>
<dbReference type="GO" id="GO:0071944">
    <property type="term" value="C:cell periphery"/>
    <property type="evidence" value="ECO:0007669"/>
    <property type="project" value="UniProtKB-ARBA"/>
</dbReference>
<dbReference type="GeneID" id="25261388"/>
<feature type="region of interest" description="Disordered" evidence="5">
    <location>
        <begin position="423"/>
        <end position="449"/>
    </location>
</feature>
<dbReference type="OrthoDB" id="3365738at2759"/>
<dbReference type="STRING" id="1037660.A0A066VYV8"/>
<feature type="region of interest" description="Disordered" evidence="5">
    <location>
        <begin position="327"/>
        <end position="355"/>
    </location>
</feature>
<evidence type="ECO:0000256" key="4">
    <source>
        <dbReference type="ARBA" id="ARBA00023136"/>
    </source>
</evidence>
<evidence type="ECO:0000256" key="1">
    <source>
        <dbReference type="ARBA" id="ARBA00004167"/>
    </source>
</evidence>
<comment type="subcellular location">
    <subcellularLocation>
        <location evidence="1">Membrane</location>
        <topology evidence="1">Single-pass membrane protein</topology>
    </subcellularLocation>
</comment>
<evidence type="ECO:0000256" key="2">
    <source>
        <dbReference type="ARBA" id="ARBA00022692"/>
    </source>
</evidence>
<feature type="compositionally biased region" description="Low complexity" evidence="5">
    <location>
        <begin position="266"/>
        <end position="277"/>
    </location>
</feature>
<dbReference type="EMBL" id="JMSN01000042">
    <property type="protein sequence ID" value="KDN45463.1"/>
    <property type="molecule type" value="Genomic_DNA"/>
</dbReference>
<accession>A0A066VYV8</accession>
<feature type="region of interest" description="Disordered" evidence="5">
    <location>
        <begin position="1"/>
        <end position="34"/>
    </location>
</feature>
<sequence>MSTTESSTSTTKSSSVKTSTSTSSKPTSVLSSSSTLPLATFTQPKILTSTVSTVGTPSSTLAANSASSKSNSPGAGPIIGIVAAALVGVAILSALIGFIWKKCVRRDDPYEANPFDKDDFRRHSAMLPDTFDNDDGAPSMSEHHNFSPNMYEGAGMAGMGIIAAGAGVAAASDRMAHNEIGAPRPPTMFQRHINGPAAQFDSNAAYSQAPNVPPVPSMGAYGPAYPQLPPMAFGGAAEAFVAGGVPPMANVANPYAHLDRGMHDASSGLGRSGSNVSGSGGSGGYGSAQEDYMDTAGRPGTSESRSGTPDLPNVQQTYAALDQHNRFPKFNSPPSEPVRNPFGDGGNDSHNAAQQHDSMDSTNMLQHYYTGSKGSASGAGADAGRNASPMTMMQNHNAATAVSSFPANLQSQPSLSVRNFMPSQAASNTRPISTVSTQADPDDAYGGVW</sequence>
<dbReference type="GO" id="GO:0016020">
    <property type="term" value="C:membrane"/>
    <property type="evidence" value="ECO:0007669"/>
    <property type="project" value="UniProtKB-SubCell"/>
</dbReference>
<gene>
    <name evidence="7" type="ORF">K437DRAFT_121949</name>
</gene>
<dbReference type="InterPro" id="IPR051694">
    <property type="entry name" value="Immunoregulatory_rcpt-like"/>
</dbReference>
<evidence type="ECO:0000313" key="8">
    <source>
        <dbReference type="Proteomes" id="UP000027361"/>
    </source>
</evidence>
<keyword evidence="3 6" id="KW-1133">Transmembrane helix</keyword>
<dbReference type="PANTHER" id="PTHR15549">
    <property type="entry name" value="PAIRED IMMUNOGLOBULIN-LIKE TYPE 2 RECEPTOR"/>
    <property type="match status" value="1"/>
</dbReference>
<dbReference type="AlphaFoldDB" id="A0A066VYV8"/>
<feature type="compositionally biased region" description="Polar residues" evidence="5">
    <location>
        <begin position="423"/>
        <end position="439"/>
    </location>
</feature>
<protein>
    <submittedName>
        <fullName evidence="7">Uncharacterized protein</fullName>
    </submittedName>
</protein>
<dbReference type="PANTHER" id="PTHR15549:SF30">
    <property type="entry name" value="MID2 DOMAIN-CONTAINING PROTEIN"/>
    <property type="match status" value="1"/>
</dbReference>
<evidence type="ECO:0000256" key="6">
    <source>
        <dbReference type="SAM" id="Phobius"/>
    </source>
</evidence>